<dbReference type="CDD" id="cd03443">
    <property type="entry name" value="PaaI_thioesterase"/>
    <property type="match status" value="1"/>
</dbReference>
<dbReference type="GO" id="GO:0005829">
    <property type="term" value="C:cytosol"/>
    <property type="evidence" value="ECO:0007669"/>
    <property type="project" value="TreeGrafter"/>
</dbReference>
<organism evidence="4 5">
    <name type="scientific">Marinithermus hydrothermalis (strain DSM 14884 / JCM 11576 / T1)</name>
    <dbReference type="NCBI Taxonomy" id="869210"/>
    <lineage>
        <taxon>Bacteria</taxon>
        <taxon>Thermotogati</taxon>
        <taxon>Deinococcota</taxon>
        <taxon>Deinococci</taxon>
        <taxon>Thermales</taxon>
        <taxon>Thermaceae</taxon>
        <taxon>Marinithermus</taxon>
    </lineage>
</organism>
<keyword evidence="5" id="KW-1185">Reference proteome</keyword>
<evidence type="ECO:0000259" key="3">
    <source>
        <dbReference type="Pfam" id="PF03061"/>
    </source>
</evidence>
<dbReference type="NCBIfam" id="TIGR00369">
    <property type="entry name" value="unchar_dom_1"/>
    <property type="match status" value="1"/>
</dbReference>
<dbReference type="GO" id="GO:0061522">
    <property type="term" value="F:1,4-dihydroxy-2-naphthoyl-CoA thioesterase activity"/>
    <property type="evidence" value="ECO:0007669"/>
    <property type="project" value="TreeGrafter"/>
</dbReference>
<evidence type="ECO:0000256" key="2">
    <source>
        <dbReference type="ARBA" id="ARBA00022801"/>
    </source>
</evidence>
<reference evidence="4 5" key="1">
    <citation type="journal article" date="2012" name="Stand. Genomic Sci.">
        <title>Complete genome sequence of the aerobic, heterotroph Marinithermus hydrothermalis type strain (T1(T)) from a deep-sea hydrothermal vent chimney.</title>
        <authorList>
            <person name="Copeland A."/>
            <person name="Gu W."/>
            <person name="Yasawong M."/>
            <person name="Lapidus A."/>
            <person name="Lucas S."/>
            <person name="Deshpande S."/>
            <person name="Pagani I."/>
            <person name="Tapia R."/>
            <person name="Cheng J.F."/>
            <person name="Goodwin L.A."/>
            <person name="Pitluck S."/>
            <person name="Liolios K."/>
            <person name="Ivanova N."/>
            <person name="Mavromatis K."/>
            <person name="Mikhailova N."/>
            <person name="Pati A."/>
            <person name="Chen A."/>
            <person name="Palaniappan K."/>
            <person name="Land M."/>
            <person name="Pan C."/>
            <person name="Brambilla E.M."/>
            <person name="Rohde M."/>
            <person name="Tindall B.J."/>
            <person name="Sikorski J."/>
            <person name="Goker M."/>
            <person name="Detter J.C."/>
            <person name="Bristow J."/>
            <person name="Eisen J.A."/>
            <person name="Markowitz V."/>
            <person name="Hugenholtz P."/>
            <person name="Kyrpides N.C."/>
            <person name="Klenk H.P."/>
            <person name="Woyke T."/>
        </authorList>
    </citation>
    <scope>NUCLEOTIDE SEQUENCE [LARGE SCALE GENOMIC DNA]</scope>
    <source>
        <strain evidence="5">DSM 14884 / JCM 11576 / T1</strain>
    </source>
</reference>
<dbReference type="KEGG" id="mhd:Marky_1147"/>
<evidence type="ECO:0000313" key="5">
    <source>
        <dbReference type="Proteomes" id="UP000007030"/>
    </source>
</evidence>
<dbReference type="HOGENOM" id="CLU_089876_13_1_0"/>
<dbReference type="RefSeq" id="WP_013703935.1">
    <property type="nucleotide sequence ID" value="NC_015387.1"/>
</dbReference>
<dbReference type="PANTHER" id="PTHR43240:SF5">
    <property type="entry name" value="1,4-DIHYDROXY-2-NAPHTHOYL-COA THIOESTERASE 1"/>
    <property type="match status" value="1"/>
</dbReference>
<dbReference type="Proteomes" id="UP000007030">
    <property type="component" value="Chromosome"/>
</dbReference>
<dbReference type="InterPro" id="IPR029069">
    <property type="entry name" value="HotDog_dom_sf"/>
</dbReference>
<comment type="similarity">
    <text evidence="1">Belongs to the thioesterase PaaI family.</text>
</comment>
<proteinExistence type="inferred from homology"/>
<dbReference type="STRING" id="869210.Marky_1147"/>
<dbReference type="OrthoDB" id="9798208at2"/>
<name>F2NP87_MARHT</name>
<gene>
    <name evidence="4" type="ordered locus">Marky_1147</name>
</gene>
<keyword evidence="2" id="KW-0378">Hydrolase</keyword>
<sequence length="139" mass="15177">MDVLDPEFLERVGLGKTLGIRFLEITPERVVATMPVTPEHHQPFGYLHGGASVALAEHVASTGAQLHCPPGKAAFGMEINANHLRPKRDGAVTAVGTPLFVGRSTQVWEVRIHDERERLVAISRCTLAVVNVDRKPRDA</sequence>
<dbReference type="PANTHER" id="PTHR43240">
    <property type="entry name" value="1,4-DIHYDROXY-2-NAPHTHOYL-COA THIOESTERASE 1"/>
    <property type="match status" value="1"/>
</dbReference>
<evidence type="ECO:0000256" key="1">
    <source>
        <dbReference type="ARBA" id="ARBA00008324"/>
    </source>
</evidence>
<protein>
    <submittedName>
        <fullName evidence="4">Phenylacetic acid degradation-related protein</fullName>
    </submittedName>
</protein>
<dbReference type="SUPFAM" id="SSF54637">
    <property type="entry name" value="Thioesterase/thiol ester dehydrase-isomerase"/>
    <property type="match status" value="1"/>
</dbReference>
<dbReference type="InterPro" id="IPR003736">
    <property type="entry name" value="PAAI_dom"/>
</dbReference>
<dbReference type="InterPro" id="IPR006683">
    <property type="entry name" value="Thioestr_dom"/>
</dbReference>
<dbReference type="EMBL" id="CP002630">
    <property type="protein sequence ID" value="AEB11888.1"/>
    <property type="molecule type" value="Genomic_DNA"/>
</dbReference>
<feature type="domain" description="Thioesterase" evidence="3">
    <location>
        <begin position="44"/>
        <end position="120"/>
    </location>
</feature>
<dbReference type="Gene3D" id="3.10.129.10">
    <property type="entry name" value="Hotdog Thioesterase"/>
    <property type="match status" value="1"/>
</dbReference>
<dbReference type="Pfam" id="PF03061">
    <property type="entry name" value="4HBT"/>
    <property type="match status" value="1"/>
</dbReference>
<dbReference type="eggNOG" id="COG2050">
    <property type="taxonomic scope" value="Bacteria"/>
</dbReference>
<evidence type="ECO:0000313" key="4">
    <source>
        <dbReference type="EMBL" id="AEB11888.1"/>
    </source>
</evidence>
<accession>F2NP87</accession>
<dbReference type="AlphaFoldDB" id="F2NP87"/>